<evidence type="ECO:0000313" key="5">
    <source>
        <dbReference type="Proteomes" id="UP000682733"/>
    </source>
</evidence>
<sequence>MHSGAGDSYSTATTSKIVSSSSQYDDIHHNSDRLFEIKNSLAIWRNILLPLNNLLEWEHKYDPLILFGLITIVFASIYFIDESTCINIT</sequence>
<reference evidence="4" key="1">
    <citation type="submission" date="2021-02" db="EMBL/GenBank/DDBJ databases">
        <authorList>
            <person name="Nowell W R."/>
        </authorList>
    </citation>
    <scope>NUCLEOTIDE SEQUENCE</scope>
</reference>
<proteinExistence type="predicted"/>
<evidence type="ECO:0000256" key="2">
    <source>
        <dbReference type="SAM" id="Phobius"/>
    </source>
</evidence>
<evidence type="ECO:0000256" key="1">
    <source>
        <dbReference type="SAM" id="MobiDB-lite"/>
    </source>
</evidence>
<name>A0A8S2VV32_9BILA</name>
<accession>A0A8S2VV32</accession>
<dbReference type="EMBL" id="CAJNOK010052270">
    <property type="protein sequence ID" value="CAF1607729.1"/>
    <property type="molecule type" value="Genomic_DNA"/>
</dbReference>
<keyword evidence="2" id="KW-0472">Membrane</keyword>
<keyword evidence="2" id="KW-0812">Transmembrane</keyword>
<feature type="compositionally biased region" description="Polar residues" evidence="1">
    <location>
        <begin position="8"/>
        <end position="24"/>
    </location>
</feature>
<dbReference type="Proteomes" id="UP000677228">
    <property type="component" value="Unassembled WGS sequence"/>
</dbReference>
<dbReference type="EMBL" id="CAJOBA010076352">
    <property type="protein sequence ID" value="CAF4419687.1"/>
    <property type="molecule type" value="Genomic_DNA"/>
</dbReference>
<dbReference type="AlphaFoldDB" id="A0A8S2VV32"/>
<comment type="caution">
    <text evidence="4">The sequence shown here is derived from an EMBL/GenBank/DDBJ whole genome shotgun (WGS) entry which is preliminary data.</text>
</comment>
<dbReference type="Proteomes" id="UP000682733">
    <property type="component" value="Unassembled WGS sequence"/>
</dbReference>
<evidence type="ECO:0000313" key="4">
    <source>
        <dbReference type="EMBL" id="CAF4419687.1"/>
    </source>
</evidence>
<keyword evidence="2" id="KW-1133">Transmembrane helix</keyword>
<feature type="region of interest" description="Disordered" evidence="1">
    <location>
        <begin position="1"/>
        <end position="25"/>
    </location>
</feature>
<protein>
    <submittedName>
        <fullName evidence="4">Uncharacterized protein</fullName>
    </submittedName>
</protein>
<gene>
    <name evidence="3" type="ORF">OVA965_LOCUS42472</name>
    <name evidence="4" type="ORF">TMI583_LOCUS44398</name>
</gene>
<organism evidence="4 5">
    <name type="scientific">Didymodactylos carnosus</name>
    <dbReference type="NCBI Taxonomy" id="1234261"/>
    <lineage>
        <taxon>Eukaryota</taxon>
        <taxon>Metazoa</taxon>
        <taxon>Spiralia</taxon>
        <taxon>Gnathifera</taxon>
        <taxon>Rotifera</taxon>
        <taxon>Eurotatoria</taxon>
        <taxon>Bdelloidea</taxon>
        <taxon>Philodinida</taxon>
        <taxon>Philodinidae</taxon>
        <taxon>Didymodactylos</taxon>
    </lineage>
</organism>
<evidence type="ECO:0000313" key="3">
    <source>
        <dbReference type="EMBL" id="CAF1607729.1"/>
    </source>
</evidence>
<feature type="transmembrane region" description="Helical" evidence="2">
    <location>
        <begin position="63"/>
        <end position="80"/>
    </location>
</feature>